<sequence length="247" mass="25869">MRQESRRVRLRTRAPWRLVVGASLVVLLTPSAATAAGAGDAPPPDEVLELFDEGAAAAFTTDGAAPEQVTFGTPRTVHRFTQTYMRGDARGDVVEPDGTWIAPAFDGDGRSIGTALVWYPDGAADPEVAAVEWDPHLGERLAAAPADPLVHFPEANLWFTLHGDELRGLDGSQVVVEEYGTSLTAQLTGIDATGGGAQVLVPDSAILQPRGSTTALAIGAAVVLAVALLRRRWRGSRGPASQGETSG</sequence>
<keyword evidence="2" id="KW-0732">Signal</keyword>
<name>A0A511JHH3_9CELL</name>
<evidence type="ECO:0000313" key="3">
    <source>
        <dbReference type="EMBL" id="GEL97406.1"/>
    </source>
</evidence>
<accession>A0A511JHH3</accession>
<dbReference type="Proteomes" id="UP000321049">
    <property type="component" value="Unassembled WGS sequence"/>
</dbReference>
<gene>
    <name evidence="3" type="ORF">CTE05_09530</name>
</gene>
<dbReference type="OrthoDB" id="4828317at2"/>
<dbReference type="AlphaFoldDB" id="A0A511JHH3"/>
<keyword evidence="1" id="KW-0812">Transmembrane</keyword>
<reference evidence="3 4" key="1">
    <citation type="submission" date="2019-07" db="EMBL/GenBank/DDBJ databases">
        <title>Whole genome shotgun sequence of Cellulomonas terrae NBRC 100819.</title>
        <authorList>
            <person name="Hosoyama A."/>
            <person name="Uohara A."/>
            <person name="Ohji S."/>
            <person name="Ichikawa N."/>
        </authorList>
    </citation>
    <scope>NUCLEOTIDE SEQUENCE [LARGE SCALE GENOMIC DNA]</scope>
    <source>
        <strain evidence="3 4">NBRC 100819</strain>
    </source>
</reference>
<keyword evidence="1" id="KW-1133">Transmembrane helix</keyword>
<evidence type="ECO:0008006" key="5">
    <source>
        <dbReference type="Google" id="ProtNLM"/>
    </source>
</evidence>
<keyword evidence="1" id="KW-0472">Membrane</keyword>
<proteinExistence type="predicted"/>
<evidence type="ECO:0000313" key="4">
    <source>
        <dbReference type="Proteomes" id="UP000321049"/>
    </source>
</evidence>
<comment type="caution">
    <text evidence="3">The sequence shown here is derived from an EMBL/GenBank/DDBJ whole genome shotgun (WGS) entry which is preliminary data.</text>
</comment>
<keyword evidence="4" id="KW-1185">Reference proteome</keyword>
<dbReference type="RefSeq" id="WP_146844968.1">
    <property type="nucleotide sequence ID" value="NZ_BJWH01000003.1"/>
</dbReference>
<feature type="transmembrane region" description="Helical" evidence="1">
    <location>
        <begin position="211"/>
        <end position="229"/>
    </location>
</feature>
<feature type="signal peptide" evidence="2">
    <location>
        <begin position="1"/>
        <end position="35"/>
    </location>
</feature>
<organism evidence="3 4">
    <name type="scientific">Cellulomonas terrae</name>
    <dbReference type="NCBI Taxonomy" id="311234"/>
    <lineage>
        <taxon>Bacteria</taxon>
        <taxon>Bacillati</taxon>
        <taxon>Actinomycetota</taxon>
        <taxon>Actinomycetes</taxon>
        <taxon>Micrococcales</taxon>
        <taxon>Cellulomonadaceae</taxon>
        <taxon>Cellulomonas</taxon>
    </lineage>
</organism>
<evidence type="ECO:0000256" key="1">
    <source>
        <dbReference type="SAM" id="Phobius"/>
    </source>
</evidence>
<protein>
    <recommendedName>
        <fullName evidence="5">Gram-positive cocci surface proteins LPxTG domain-containing protein</fullName>
    </recommendedName>
</protein>
<evidence type="ECO:0000256" key="2">
    <source>
        <dbReference type="SAM" id="SignalP"/>
    </source>
</evidence>
<feature type="chain" id="PRO_5022083289" description="Gram-positive cocci surface proteins LPxTG domain-containing protein" evidence="2">
    <location>
        <begin position="36"/>
        <end position="247"/>
    </location>
</feature>
<dbReference type="EMBL" id="BJWH01000003">
    <property type="protein sequence ID" value="GEL97406.1"/>
    <property type="molecule type" value="Genomic_DNA"/>
</dbReference>